<dbReference type="Proteomes" id="UP000838756">
    <property type="component" value="Unassembled WGS sequence"/>
</dbReference>
<reference evidence="1" key="1">
    <citation type="submission" date="2022-03" db="EMBL/GenBank/DDBJ databases">
        <authorList>
            <person name="Lindestad O."/>
        </authorList>
    </citation>
    <scope>NUCLEOTIDE SEQUENCE</scope>
</reference>
<protein>
    <submittedName>
        <fullName evidence="1">Jg18863 protein</fullName>
    </submittedName>
</protein>
<dbReference type="OrthoDB" id="8193815at2759"/>
<dbReference type="EMBL" id="CAKXAJ010013296">
    <property type="protein sequence ID" value="CAH2215891.1"/>
    <property type="molecule type" value="Genomic_DNA"/>
</dbReference>
<gene>
    <name evidence="1" type="primary">jg18863</name>
    <name evidence="1" type="ORF">PAEG_LOCUS3975</name>
</gene>
<sequence>MKNLDIRKKTKVTEALTFLLQRKWKWAGHVARYNDDRWTIRSFTWSGPR</sequence>
<feature type="non-terminal residue" evidence="1">
    <location>
        <position position="49"/>
    </location>
</feature>
<dbReference type="AlphaFoldDB" id="A0A8S4QMX5"/>
<comment type="caution">
    <text evidence="1">The sequence shown here is derived from an EMBL/GenBank/DDBJ whole genome shotgun (WGS) entry which is preliminary data.</text>
</comment>
<accession>A0A8S4QMX5</accession>
<keyword evidence="2" id="KW-1185">Reference proteome</keyword>
<name>A0A8S4QMX5_9NEOP</name>
<proteinExistence type="predicted"/>
<evidence type="ECO:0000313" key="2">
    <source>
        <dbReference type="Proteomes" id="UP000838756"/>
    </source>
</evidence>
<evidence type="ECO:0000313" key="1">
    <source>
        <dbReference type="EMBL" id="CAH2215891.1"/>
    </source>
</evidence>
<organism evidence="1 2">
    <name type="scientific">Pararge aegeria aegeria</name>
    <dbReference type="NCBI Taxonomy" id="348720"/>
    <lineage>
        <taxon>Eukaryota</taxon>
        <taxon>Metazoa</taxon>
        <taxon>Ecdysozoa</taxon>
        <taxon>Arthropoda</taxon>
        <taxon>Hexapoda</taxon>
        <taxon>Insecta</taxon>
        <taxon>Pterygota</taxon>
        <taxon>Neoptera</taxon>
        <taxon>Endopterygota</taxon>
        <taxon>Lepidoptera</taxon>
        <taxon>Glossata</taxon>
        <taxon>Ditrysia</taxon>
        <taxon>Papilionoidea</taxon>
        <taxon>Nymphalidae</taxon>
        <taxon>Satyrinae</taxon>
        <taxon>Satyrini</taxon>
        <taxon>Parargina</taxon>
        <taxon>Pararge</taxon>
    </lineage>
</organism>